<dbReference type="Gene3D" id="3.40.630.30">
    <property type="match status" value="1"/>
</dbReference>
<feature type="domain" description="N-acetyltransferase" evidence="1">
    <location>
        <begin position="3"/>
        <end position="184"/>
    </location>
</feature>
<dbReference type="SUPFAM" id="SSF55729">
    <property type="entry name" value="Acyl-CoA N-acyltransferases (Nat)"/>
    <property type="match status" value="1"/>
</dbReference>
<reference evidence="2" key="1">
    <citation type="journal article" date="2020" name="Stud. Mycol.">
        <title>101 Dothideomycetes genomes: a test case for predicting lifestyles and emergence of pathogens.</title>
        <authorList>
            <person name="Haridas S."/>
            <person name="Albert R."/>
            <person name="Binder M."/>
            <person name="Bloem J."/>
            <person name="Labutti K."/>
            <person name="Salamov A."/>
            <person name="Andreopoulos B."/>
            <person name="Baker S."/>
            <person name="Barry K."/>
            <person name="Bills G."/>
            <person name="Bluhm B."/>
            <person name="Cannon C."/>
            <person name="Castanera R."/>
            <person name="Culley D."/>
            <person name="Daum C."/>
            <person name="Ezra D."/>
            <person name="Gonzalez J."/>
            <person name="Henrissat B."/>
            <person name="Kuo A."/>
            <person name="Liang C."/>
            <person name="Lipzen A."/>
            <person name="Lutzoni F."/>
            <person name="Magnuson J."/>
            <person name="Mondo S."/>
            <person name="Nolan M."/>
            <person name="Ohm R."/>
            <person name="Pangilinan J."/>
            <person name="Park H.-J."/>
            <person name="Ramirez L."/>
            <person name="Alfaro M."/>
            <person name="Sun H."/>
            <person name="Tritt A."/>
            <person name="Yoshinaga Y."/>
            <person name="Zwiers L.-H."/>
            <person name="Turgeon B."/>
            <person name="Goodwin S."/>
            <person name="Spatafora J."/>
            <person name="Crous P."/>
            <person name="Grigoriev I."/>
        </authorList>
    </citation>
    <scope>NUCLEOTIDE SEQUENCE</scope>
    <source>
        <strain evidence="2">CBS 125425</strain>
    </source>
</reference>
<dbReference type="PANTHER" id="PTHR42791">
    <property type="entry name" value="GNAT FAMILY ACETYLTRANSFERASE"/>
    <property type="match status" value="1"/>
</dbReference>
<evidence type="ECO:0000313" key="3">
    <source>
        <dbReference type="Proteomes" id="UP000799444"/>
    </source>
</evidence>
<dbReference type="PANTHER" id="PTHR42791:SF5">
    <property type="entry name" value="HYPOTHETICAL ACETYLTRANSFERASE (EUROFUNG)"/>
    <property type="match status" value="1"/>
</dbReference>
<proteinExistence type="predicted"/>
<dbReference type="EMBL" id="ML996164">
    <property type="protein sequence ID" value="KAF2733242.1"/>
    <property type="molecule type" value="Genomic_DNA"/>
</dbReference>
<name>A0A9P4UYI6_9PLEO</name>
<keyword evidence="3" id="KW-1185">Reference proteome</keyword>
<dbReference type="GO" id="GO:0016747">
    <property type="term" value="F:acyltransferase activity, transferring groups other than amino-acyl groups"/>
    <property type="evidence" value="ECO:0007669"/>
    <property type="project" value="InterPro"/>
</dbReference>
<dbReference type="InterPro" id="IPR052523">
    <property type="entry name" value="Trichothecene_AcTrans"/>
</dbReference>
<dbReference type="Pfam" id="PF00583">
    <property type="entry name" value="Acetyltransf_1"/>
    <property type="match status" value="1"/>
</dbReference>
<dbReference type="AlphaFoldDB" id="A0A9P4UYI6"/>
<accession>A0A9P4UYI6</accession>
<dbReference type="CDD" id="cd04301">
    <property type="entry name" value="NAT_SF"/>
    <property type="match status" value="1"/>
</dbReference>
<organism evidence="2 3">
    <name type="scientific">Polyplosphaeria fusca</name>
    <dbReference type="NCBI Taxonomy" id="682080"/>
    <lineage>
        <taxon>Eukaryota</taxon>
        <taxon>Fungi</taxon>
        <taxon>Dikarya</taxon>
        <taxon>Ascomycota</taxon>
        <taxon>Pezizomycotina</taxon>
        <taxon>Dothideomycetes</taxon>
        <taxon>Pleosporomycetidae</taxon>
        <taxon>Pleosporales</taxon>
        <taxon>Tetraplosphaeriaceae</taxon>
        <taxon>Polyplosphaeria</taxon>
    </lineage>
</organism>
<dbReference type="InterPro" id="IPR000182">
    <property type="entry name" value="GNAT_dom"/>
</dbReference>
<protein>
    <submittedName>
        <fullName evidence="2">Acyl-CoA N-acyltransferase</fullName>
    </submittedName>
</protein>
<evidence type="ECO:0000313" key="2">
    <source>
        <dbReference type="EMBL" id="KAF2733242.1"/>
    </source>
</evidence>
<comment type="caution">
    <text evidence="2">The sequence shown here is derived from an EMBL/GenBank/DDBJ whole genome shotgun (WGS) entry which is preliminary data.</text>
</comment>
<gene>
    <name evidence="2" type="ORF">EJ04DRAFT_577778</name>
</gene>
<dbReference type="OrthoDB" id="4738875at2759"/>
<evidence type="ECO:0000259" key="1">
    <source>
        <dbReference type="PROSITE" id="PS51186"/>
    </source>
</evidence>
<dbReference type="Proteomes" id="UP000799444">
    <property type="component" value="Unassembled WGS sequence"/>
</dbReference>
<dbReference type="InterPro" id="IPR016181">
    <property type="entry name" value="Acyl_CoA_acyltransferase"/>
</dbReference>
<sequence length="218" mass="24867">MALTLEEVKADGDFDEIVSVLYAAFGHPHKSLRQRPTVEELEADPDLYWIKVTDTKTGRMAGAAEWEVRKTIEKPSGEPKPLNAYWHTEGSGEKQFAEQMLTQFKTFMKARMGRPHLELEQIVVHPDHRERGAGKLLMDWGIAKADKLGLESCVQSVPFAVPLYEKYGYANLDTLDPDMSISNPSKEWADDDLRTHLMWRPAGRHYQEGTDKRPWLAS</sequence>
<dbReference type="PROSITE" id="PS51186">
    <property type="entry name" value="GNAT"/>
    <property type="match status" value="1"/>
</dbReference>